<sequence>MPMSSQSEADRRRMLRAAVAAAWRRLRSTITMGMTSTRHATLPSMMPMAVPWLLEAFCDAGDVRAAVFVGRPKEGAEGVTIAELDPGSAVLGTEVLLESPDEAMLDEGDVKAVEVDVAAAVVPALDDKGADVPETELELEAYRELIAEEVKVYVDSELVVESDRVWEDDSSEEEAVKMEYGNDVADVSCYDVGRAYQWRSRISPTLYACVLFHVPSC</sequence>
<dbReference type="Proteomes" id="UP000814140">
    <property type="component" value="Unassembled WGS sequence"/>
</dbReference>
<reference evidence="1" key="2">
    <citation type="journal article" date="2022" name="New Phytol.">
        <title>Evolutionary transition to the ectomycorrhizal habit in the genomes of a hyperdiverse lineage of mushroom-forming fungi.</title>
        <authorList>
            <person name="Looney B."/>
            <person name="Miyauchi S."/>
            <person name="Morin E."/>
            <person name="Drula E."/>
            <person name="Courty P.E."/>
            <person name="Kohler A."/>
            <person name="Kuo A."/>
            <person name="LaButti K."/>
            <person name="Pangilinan J."/>
            <person name="Lipzen A."/>
            <person name="Riley R."/>
            <person name="Andreopoulos W."/>
            <person name="He G."/>
            <person name="Johnson J."/>
            <person name="Nolan M."/>
            <person name="Tritt A."/>
            <person name="Barry K.W."/>
            <person name="Grigoriev I.V."/>
            <person name="Nagy L.G."/>
            <person name="Hibbett D."/>
            <person name="Henrissat B."/>
            <person name="Matheny P.B."/>
            <person name="Labbe J."/>
            <person name="Martin F.M."/>
        </authorList>
    </citation>
    <scope>NUCLEOTIDE SEQUENCE</scope>
    <source>
        <strain evidence="1">HHB10654</strain>
    </source>
</reference>
<proteinExistence type="predicted"/>
<dbReference type="EMBL" id="MU277214">
    <property type="protein sequence ID" value="KAI0061218.1"/>
    <property type="molecule type" value="Genomic_DNA"/>
</dbReference>
<accession>A0ACB8SYC6</accession>
<keyword evidence="2" id="KW-1185">Reference proteome</keyword>
<reference evidence="1" key="1">
    <citation type="submission" date="2021-03" db="EMBL/GenBank/DDBJ databases">
        <authorList>
            <consortium name="DOE Joint Genome Institute"/>
            <person name="Ahrendt S."/>
            <person name="Looney B.P."/>
            <person name="Miyauchi S."/>
            <person name="Morin E."/>
            <person name="Drula E."/>
            <person name="Courty P.E."/>
            <person name="Chicoki N."/>
            <person name="Fauchery L."/>
            <person name="Kohler A."/>
            <person name="Kuo A."/>
            <person name="Labutti K."/>
            <person name="Pangilinan J."/>
            <person name="Lipzen A."/>
            <person name="Riley R."/>
            <person name="Andreopoulos W."/>
            <person name="He G."/>
            <person name="Johnson J."/>
            <person name="Barry K.W."/>
            <person name="Grigoriev I.V."/>
            <person name="Nagy L."/>
            <person name="Hibbett D."/>
            <person name="Henrissat B."/>
            <person name="Matheny P.B."/>
            <person name="Labbe J."/>
            <person name="Martin F."/>
        </authorList>
    </citation>
    <scope>NUCLEOTIDE SEQUENCE</scope>
    <source>
        <strain evidence="1">HHB10654</strain>
    </source>
</reference>
<evidence type="ECO:0000313" key="2">
    <source>
        <dbReference type="Proteomes" id="UP000814140"/>
    </source>
</evidence>
<name>A0ACB8SYC6_9AGAM</name>
<protein>
    <submittedName>
        <fullName evidence="1">Uncharacterized protein</fullName>
    </submittedName>
</protein>
<gene>
    <name evidence="1" type="ORF">BV25DRAFT_806961</name>
</gene>
<comment type="caution">
    <text evidence="1">The sequence shown here is derived from an EMBL/GenBank/DDBJ whole genome shotgun (WGS) entry which is preliminary data.</text>
</comment>
<organism evidence="1 2">
    <name type="scientific">Artomyces pyxidatus</name>
    <dbReference type="NCBI Taxonomy" id="48021"/>
    <lineage>
        <taxon>Eukaryota</taxon>
        <taxon>Fungi</taxon>
        <taxon>Dikarya</taxon>
        <taxon>Basidiomycota</taxon>
        <taxon>Agaricomycotina</taxon>
        <taxon>Agaricomycetes</taxon>
        <taxon>Russulales</taxon>
        <taxon>Auriscalpiaceae</taxon>
        <taxon>Artomyces</taxon>
    </lineage>
</organism>
<evidence type="ECO:0000313" key="1">
    <source>
        <dbReference type="EMBL" id="KAI0061218.1"/>
    </source>
</evidence>